<accession>A0ABR9Y336</accession>
<reference evidence="1 2" key="2">
    <citation type="submission" date="2020-11" db="EMBL/GenBank/DDBJ databases">
        <title>Description of novel Gluconobacter species.</title>
        <authorList>
            <person name="Cleenwerck I."/>
            <person name="Cnockaert M."/>
            <person name="Borremans W."/>
            <person name="Wieme A.D."/>
            <person name="De Vuyst L."/>
            <person name="Vandamme P."/>
        </authorList>
    </citation>
    <scope>NUCLEOTIDE SEQUENCE [LARGE SCALE GENOMIC DNA]</scope>
    <source>
        <strain evidence="1 2">LMG 31484</strain>
    </source>
</reference>
<dbReference type="InterPro" id="IPR021283">
    <property type="entry name" value="Phage_Wedge1"/>
</dbReference>
<reference evidence="2" key="1">
    <citation type="submission" date="2020-04" db="EMBL/GenBank/DDBJ databases">
        <title>Description of novel Gluconacetobacter.</title>
        <authorList>
            <person name="Sombolestani A."/>
        </authorList>
    </citation>
    <scope>NUCLEOTIDE SEQUENCE [LARGE SCALE GENOMIC DNA]</scope>
    <source>
        <strain evidence="2">LMG 31484</strain>
    </source>
</reference>
<dbReference type="Pfam" id="PF11041">
    <property type="entry name" value="Phage_Wedge1"/>
    <property type="match status" value="1"/>
</dbReference>
<organism evidence="1 2">
    <name type="scientific">Gluconobacter vitians</name>
    <dbReference type="NCBI Taxonomy" id="2728102"/>
    <lineage>
        <taxon>Bacteria</taxon>
        <taxon>Pseudomonadati</taxon>
        <taxon>Pseudomonadota</taxon>
        <taxon>Alphaproteobacteria</taxon>
        <taxon>Acetobacterales</taxon>
        <taxon>Acetobacteraceae</taxon>
        <taxon>Gluconobacter</taxon>
    </lineage>
</organism>
<name>A0ABR9Y336_9PROT</name>
<keyword evidence="2" id="KW-1185">Reference proteome</keyword>
<gene>
    <name evidence="1" type="ORF">HKD24_02830</name>
</gene>
<dbReference type="RefSeq" id="WP_194258931.1">
    <property type="nucleotide sequence ID" value="NZ_JABCQG010000003.1"/>
</dbReference>
<evidence type="ECO:0000313" key="2">
    <source>
        <dbReference type="Proteomes" id="UP000623107"/>
    </source>
</evidence>
<sequence length="200" mass="21671">MLNVSETILAQFANSPSLRTIIEGFNQAVDPRALTDAWYDSVWNPQTAVGWGLDVWGRIVGVSRVLQVANTGFFGFSEAVPDSLTFGEGVFYSGFGASSNFSLTDDAFRRLIFAKAAANIWNGSITGLNAILMILFGDKGQCYVTDNQDMTITYVFGFTPTPVDRSIIGSGILPRPCGVSTSYIFTPYLDVDTDFGGDIL</sequence>
<proteinExistence type="predicted"/>
<comment type="caution">
    <text evidence="1">The sequence shown here is derived from an EMBL/GenBank/DDBJ whole genome shotgun (WGS) entry which is preliminary data.</text>
</comment>
<dbReference type="EMBL" id="JABCQG010000003">
    <property type="protein sequence ID" value="MBF0858146.1"/>
    <property type="molecule type" value="Genomic_DNA"/>
</dbReference>
<evidence type="ECO:0000313" key="1">
    <source>
        <dbReference type="EMBL" id="MBF0858146.1"/>
    </source>
</evidence>
<protein>
    <submittedName>
        <fullName evidence="1">DUF2612 domain-containing protein</fullName>
    </submittedName>
</protein>
<dbReference type="Proteomes" id="UP000623107">
    <property type="component" value="Unassembled WGS sequence"/>
</dbReference>